<evidence type="ECO:0000313" key="1">
    <source>
        <dbReference type="EMBL" id="CCI50701.1"/>
    </source>
</evidence>
<comment type="caution">
    <text evidence="1">The sequence shown here is derived from an EMBL/GenBank/DDBJ whole genome shotgun (WGS) entry which is preliminary data.</text>
</comment>
<protein>
    <submittedName>
        <fullName evidence="1">Uncharacterized protein</fullName>
    </submittedName>
</protein>
<evidence type="ECO:0000313" key="2">
    <source>
        <dbReference type="Proteomes" id="UP000053237"/>
    </source>
</evidence>
<dbReference type="OrthoDB" id="68437at2759"/>
<gene>
    <name evidence="1" type="ORF">BN9_128440</name>
</gene>
<sequence length="133" mass="15299">MEVTDMDRIYCLQDGIKERRSEIDQKVFSHDIKTDCIQLDTIKDVNDFGPYSVEIIEEISQLFSPLFEHGAFRAAIESDSTEKSLILLVDEELPSFPLKLLPQFKDAKEISRDSSIQNLCQRLRFAAERVISS</sequence>
<reference evidence="1 2" key="1">
    <citation type="submission" date="2012-05" db="EMBL/GenBank/DDBJ databases">
        <title>Recombination and specialization in a pathogen metapopulation.</title>
        <authorList>
            <person name="Gardiner A."/>
            <person name="Kemen E."/>
            <person name="Schultz-Larsen T."/>
            <person name="MacLean D."/>
            <person name="Van Oosterhout C."/>
            <person name="Jones J.D.G."/>
        </authorList>
    </citation>
    <scope>NUCLEOTIDE SEQUENCE [LARGE SCALE GENOMIC DNA]</scope>
    <source>
        <strain evidence="1 2">Ac Nc2</strain>
    </source>
</reference>
<organism evidence="1 2">
    <name type="scientific">Albugo candida</name>
    <dbReference type="NCBI Taxonomy" id="65357"/>
    <lineage>
        <taxon>Eukaryota</taxon>
        <taxon>Sar</taxon>
        <taxon>Stramenopiles</taxon>
        <taxon>Oomycota</taxon>
        <taxon>Peronosporomycetes</taxon>
        <taxon>Albuginales</taxon>
        <taxon>Albuginaceae</taxon>
        <taxon>Albugo</taxon>
    </lineage>
</organism>
<name>A0A024GVB7_9STRA</name>
<dbReference type="InParanoid" id="A0A024GVB7"/>
<keyword evidence="2" id="KW-1185">Reference proteome</keyword>
<accession>A0A024GVB7</accession>
<dbReference type="AlphaFoldDB" id="A0A024GVB7"/>
<dbReference type="EMBL" id="CAIX01000990">
    <property type="protein sequence ID" value="CCI50701.1"/>
    <property type="molecule type" value="Genomic_DNA"/>
</dbReference>
<dbReference type="Proteomes" id="UP000053237">
    <property type="component" value="Unassembled WGS sequence"/>
</dbReference>
<proteinExistence type="predicted"/>